<feature type="domain" description="AB hydrolase-1" evidence="1">
    <location>
        <begin position="18"/>
        <end position="244"/>
    </location>
</feature>
<dbReference type="GO" id="GO:0016787">
    <property type="term" value="F:hydrolase activity"/>
    <property type="evidence" value="ECO:0007669"/>
    <property type="project" value="UniProtKB-KW"/>
</dbReference>
<evidence type="ECO:0000259" key="1">
    <source>
        <dbReference type="Pfam" id="PF00561"/>
    </source>
</evidence>
<sequence>MTTSTPRLNVVREGEGPFVVLSHALGCDLHMWDGVAAQLARAHTVIRYDHRNHGGSEVVPGVLRVETLAQDAADLIARETGGEPVHFVGLSMGGMTAQALAVRHPGLLKSVVIANSAAHYPDQAPWRLRAETVAAKGVAAIAPGAVARWLTPAYAGTPEGALAARTLHDTLVRTDAQGYIESCNAVAAIDFRDSNRRFATPTLVIGGLQDEATPMAMSEAMVAQIPGARLATIDAAHLSAVERPVEFAQMLIDYWRSL</sequence>
<dbReference type="PRINTS" id="PR00111">
    <property type="entry name" value="ABHYDROLASE"/>
</dbReference>
<accession>A0A5Q0MDG5</accession>
<dbReference type="InterPro" id="IPR029058">
    <property type="entry name" value="AB_hydrolase_fold"/>
</dbReference>
<gene>
    <name evidence="2" type="ORF">GFK26_28310</name>
</gene>
<dbReference type="Pfam" id="PF00561">
    <property type="entry name" value="Abhydrolase_1"/>
    <property type="match status" value="1"/>
</dbReference>
<name>A0A5Q0MDG5_VARPD</name>
<proteinExistence type="predicted"/>
<dbReference type="SUPFAM" id="SSF53474">
    <property type="entry name" value="alpha/beta-Hydrolases"/>
    <property type="match status" value="1"/>
</dbReference>
<dbReference type="EMBL" id="CP045644">
    <property type="protein sequence ID" value="QFZ86392.1"/>
    <property type="molecule type" value="Genomic_DNA"/>
</dbReference>
<dbReference type="PANTHER" id="PTHR43433:SF5">
    <property type="entry name" value="AB HYDROLASE-1 DOMAIN-CONTAINING PROTEIN"/>
    <property type="match status" value="1"/>
</dbReference>
<protein>
    <submittedName>
        <fullName evidence="2">Alpha/beta fold hydrolase</fullName>
    </submittedName>
</protein>
<dbReference type="InterPro" id="IPR000073">
    <property type="entry name" value="AB_hydrolase_1"/>
</dbReference>
<dbReference type="PANTHER" id="PTHR43433">
    <property type="entry name" value="HYDROLASE, ALPHA/BETA FOLD FAMILY PROTEIN"/>
    <property type="match status" value="1"/>
</dbReference>
<dbReference type="InterPro" id="IPR050471">
    <property type="entry name" value="AB_hydrolase"/>
</dbReference>
<dbReference type="AlphaFoldDB" id="A0A5Q0MDG5"/>
<evidence type="ECO:0000313" key="2">
    <source>
        <dbReference type="EMBL" id="QFZ86392.1"/>
    </source>
</evidence>
<reference evidence="2 3" key="1">
    <citation type="submission" date="2019-10" db="EMBL/GenBank/DDBJ databases">
        <title>Complete genome sequence of Variovorax paradoxus 5C-2.</title>
        <authorList>
            <person name="Gogoleva N.E."/>
            <person name="Balkin A.S."/>
        </authorList>
    </citation>
    <scope>NUCLEOTIDE SEQUENCE [LARGE SCALE GENOMIC DNA]</scope>
    <source>
        <strain evidence="2 3">5C-2</strain>
    </source>
</reference>
<keyword evidence="2" id="KW-0378">Hydrolase</keyword>
<evidence type="ECO:0000313" key="3">
    <source>
        <dbReference type="Proteomes" id="UP000326780"/>
    </source>
</evidence>
<dbReference type="RefSeq" id="WP_153284887.1">
    <property type="nucleotide sequence ID" value="NZ_CP045644.1"/>
</dbReference>
<dbReference type="Proteomes" id="UP000326780">
    <property type="component" value="Chromosome"/>
</dbReference>
<organism evidence="2 3">
    <name type="scientific">Variovorax paradoxus</name>
    <dbReference type="NCBI Taxonomy" id="34073"/>
    <lineage>
        <taxon>Bacteria</taxon>
        <taxon>Pseudomonadati</taxon>
        <taxon>Pseudomonadota</taxon>
        <taxon>Betaproteobacteria</taxon>
        <taxon>Burkholderiales</taxon>
        <taxon>Comamonadaceae</taxon>
        <taxon>Variovorax</taxon>
    </lineage>
</organism>
<dbReference type="Gene3D" id="3.40.50.1820">
    <property type="entry name" value="alpha/beta hydrolase"/>
    <property type="match status" value="1"/>
</dbReference>